<evidence type="ECO:0000313" key="1">
    <source>
        <dbReference type="EMBL" id="KYF88277.1"/>
    </source>
</evidence>
<evidence type="ECO:0000313" key="2">
    <source>
        <dbReference type="Proteomes" id="UP000075635"/>
    </source>
</evidence>
<dbReference type="EMBL" id="JEMB01001360">
    <property type="protein sequence ID" value="KYF88277.1"/>
    <property type="molecule type" value="Genomic_DNA"/>
</dbReference>
<dbReference type="AlphaFoldDB" id="A0A150S7A3"/>
<organism evidence="1 2">
    <name type="scientific">Sorangium cellulosum</name>
    <name type="common">Polyangium cellulosum</name>
    <dbReference type="NCBI Taxonomy" id="56"/>
    <lineage>
        <taxon>Bacteria</taxon>
        <taxon>Pseudomonadati</taxon>
        <taxon>Myxococcota</taxon>
        <taxon>Polyangia</taxon>
        <taxon>Polyangiales</taxon>
        <taxon>Polyangiaceae</taxon>
        <taxon>Sorangium</taxon>
    </lineage>
</organism>
<name>A0A150S7A3_SORCE</name>
<accession>A0A150S7A3</accession>
<reference evidence="1 2" key="1">
    <citation type="submission" date="2014-02" db="EMBL/GenBank/DDBJ databases">
        <title>The small core and large imbalanced accessory genome model reveals a collaborative survival strategy of Sorangium cellulosum strains in nature.</title>
        <authorList>
            <person name="Han K."/>
            <person name="Peng R."/>
            <person name="Blom J."/>
            <person name="Li Y.-Z."/>
        </authorList>
    </citation>
    <scope>NUCLEOTIDE SEQUENCE [LARGE SCALE GENOMIC DNA]</scope>
    <source>
        <strain evidence="1 2">So0011-07</strain>
    </source>
</reference>
<protein>
    <submittedName>
        <fullName evidence="1">Uncharacterized protein</fullName>
    </submittedName>
</protein>
<gene>
    <name evidence="1" type="ORF">BE17_09495</name>
</gene>
<sequence>MATQRLITEMVRTRVEADDAIRRLLDSGHSRRDICVIVSEAARRQHFTRSRVQGAAVHGQALSSILAGACAGLVVPGLRLTVAGPIAVQLADGSSASATGSLSSVLVDAGIPEQRAPEVERRLKEGAMLIGVVARDDSDAAALNALLRGVGSGESCGTSKGARVFAAL</sequence>
<proteinExistence type="predicted"/>
<comment type="caution">
    <text evidence="1">The sequence shown here is derived from an EMBL/GenBank/DDBJ whole genome shotgun (WGS) entry which is preliminary data.</text>
</comment>
<dbReference type="Proteomes" id="UP000075635">
    <property type="component" value="Unassembled WGS sequence"/>
</dbReference>